<evidence type="ECO:0000313" key="2">
    <source>
        <dbReference type="EMBL" id="ATB42704.1"/>
    </source>
</evidence>
<dbReference type="Proteomes" id="UP000217257">
    <property type="component" value="Chromosome"/>
</dbReference>
<dbReference type="PANTHER" id="PTHR40396:SF1">
    <property type="entry name" value="ATPASE AAA-TYPE CORE DOMAIN-CONTAINING PROTEIN"/>
    <property type="match status" value="1"/>
</dbReference>
<gene>
    <name evidence="2" type="ORF">CYFUS_008183</name>
</gene>
<proteinExistence type="predicted"/>
<dbReference type="InterPro" id="IPR003959">
    <property type="entry name" value="ATPase_AAA_core"/>
</dbReference>
<evidence type="ECO:0000259" key="1">
    <source>
        <dbReference type="Pfam" id="PF13304"/>
    </source>
</evidence>
<dbReference type="SUPFAM" id="SSF52540">
    <property type="entry name" value="P-loop containing nucleoside triphosphate hydrolases"/>
    <property type="match status" value="1"/>
</dbReference>
<dbReference type="EMBL" id="CP022098">
    <property type="protein sequence ID" value="ATB42704.1"/>
    <property type="molecule type" value="Genomic_DNA"/>
</dbReference>
<protein>
    <recommendedName>
        <fullName evidence="1">ATPase AAA-type core domain-containing protein</fullName>
    </recommendedName>
</protein>
<dbReference type="AlphaFoldDB" id="A0A250JFL9"/>
<dbReference type="KEGG" id="cfus:CYFUS_008183"/>
<dbReference type="GO" id="GO:0005524">
    <property type="term" value="F:ATP binding"/>
    <property type="evidence" value="ECO:0007669"/>
    <property type="project" value="InterPro"/>
</dbReference>
<name>A0A250JFL9_9BACT</name>
<dbReference type="Pfam" id="PF13304">
    <property type="entry name" value="AAA_21"/>
    <property type="match status" value="1"/>
</dbReference>
<dbReference type="GO" id="GO:0016887">
    <property type="term" value="F:ATP hydrolysis activity"/>
    <property type="evidence" value="ECO:0007669"/>
    <property type="project" value="InterPro"/>
</dbReference>
<sequence length="425" mass="48137">MLIQFRVENHRSLRDEQVLSLVAANLGGAEDPRLLRPPELGEALLPAVALYGANASGKSNVLNALAFMREAVLRSHRFWDPEAGVPQESFALSSKAQKPSLYEVDFLVGGVRFRYGFVLSAARIEEEWLHAWPHGRKQLWFEREGDRFDFGKHLHGENETIRGLTRVNSLFLSAAAQNNHAALLPLFGWFRSAHLELRRGPLLGLEPSRAAFLGDLFSGQLALFEEDNTARKHEREAIVHLLRSADLGILDMKVELPRPILPGRFDPRKVEILLRHQAEAGHEVWLPLEWESAGTVTLLGLATRLVRMLRRGGLLCIDELEANLHPALGFELLRLFQDPRHNPKGAQLLFTTHDTNLLGNVLGEPPLRRDQIWFTEKDRTGATQLYPLTDFRPRKEENLERGYLQGRYGAIPFLGQLVIDPEEEQ</sequence>
<evidence type="ECO:0000313" key="3">
    <source>
        <dbReference type="Proteomes" id="UP000217257"/>
    </source>
</evidence>
<reference evidence="2 3" key="1">
    <citation type="submission" date="2017-06" db="EMBL/GenBank/DDBJ databases">
        <title>Sequencing and comparative analysis of myxobacterial genomes.</title>
        <authorList>
            <person name="Rupp O."/>
            <person name="Goesmann A."/>
            <person name="Sogaard-Andersen L."/>
        </authorList>
    </citation>
    <scope>NUCLEOTIDE SEQUENCE [LARGE SCALE GENOMIC DNA]</scope>
    <source>
        <strain evidence="2 3">DSM 52655</strain>
    </source>
</reference>
<organism evidence="2 3">
    <name type="scientific">Cystobacter fuscus</name>
    <dbReference type="NCBI Taxonomy" id="43"/>
    <lineage>
        <taxon>Bacteria</taxon>
        <taxon>Pseudomonadati</taxon>
        <taxon>Myxococcota</taxon>
        <taxon>Myxococcia</taxon>
        <taxon>Myxococcales</taxon>
        <taxon>Cystobacterineae</taxon>
        <taxon>Archangiaceae</taxon>
        <taxon>Cystobacter</taxon>
    </lineage>
</organism>
<dbReference type="InterPro" id="IPR027417">
    <property type="entry name" value="P-loop_NTPase"/>
</dbReference>
<feature type="domain" description="ATPase AAA-type core" evidence="1">
    <location>
        <begin position="49"/>
        <end position="358"/>
    </location>
</feature>
<dbReference type="Gene3D" id="3.40.50.300">
    <property type="entry name" value="P-loop containing nucleotide triphosphate hydrolases"/>
    <property type="match status" value="1"/>
</dbReference>
<accession>A0A250JFL9</accession>
<dbReference type="PANTHER" id="PTHR40396">
    <property type="entry name" value="ATPASE-LIKE PROTEIN"/>
    <property type="match status" value="1"/>
</dbReference>
<dbReference type="RefSeq" id="WP_095990219.1">
    <property type="nucleotide sequence ID" value="NZ_CP022098.1"/>
</dbReference>